<dbReference type="InterPro" id="IPR050833">
    <property type="entry name" value="Poly_Biosynth_Transport"/>
</dbReference>
<evidence type="ECO:0000313" key="8">
    <source>
        <dbReference type="EMBL" id="PTQ83563.1"/>
    </source>
</evidence>
<dbReference type="EMBL" id="QAOK01000001">
    <property type="protein sequence ID" value="PTQ83563.1"/>
    <property type="molecule type" value="Genomic_DNA"/>
</dbReference>
<keyword evidence="3" id="KW-1003">Cell membrane</keyword>
<feature type="transmembrane region" description="Helical" evidence="7">
    <location>
        <begin position="286"/>
        <end position="311"/>
    </location>
</feature>
<evidence type="ECO:0000313" key="9">
    <source>
        <dbReference type="Proteomes" id="UP000244152"/>
    </source>
</evidence>
<feature type="transmembrane region" description="Helical" evidence="7">
    <location>
        <begin position="167"/>
        <end position="186"/>
    </location>
</feature>
<comment type="subcellular location">
    <subcellularLocation>
        <location evidence="1">Cell membrane</location>
        <topology evidence="1">Multi-pass membrane protein</topology>
    </subcellularLocation>
</comment>
<dbReference type="RefSeq" id="WP_107761060.1">
    <property type="nucleotide sequence ID" value="NZ_QAOK01000001.1"/>
</dbReference>
<feature type="transmembrane region" description="Helical" evidence="7">
    <location>
        <begin position="12"/>
        <end position="31"/>
    </location>
</feature>
<feature type="transmembrane region" description="Helical" evidence="7">
    <location>
        <begin position="436"/>
        <end position="462"/>
    </location>
</feature>
<organism evidence="8 9">
    <name type="scientific">Nitrosospira multiformis</name>
    <dbReference type="NCBI Taxonomy" id="1231"/>
    <lineage>
        <taxon>Bacteria</taxon>
        <taxon>Pseudomonadati</taxon>
        <taxon>Pseudomonadota</taxon>
        <taxon>Betaproteobacteria</taxon>
        <taxon>Nitrosomonadales</taxon>
        <taxon>Nitrosomonadaceae</taxon>
        <taxon>Nitrosospira</taxon>
    </lineage>
</organism>
<feature type="transmembrane region" description="Helical" evidence="7">
    <location>
        <begin position="413"/>
        <end position="430"/>
    </location>
</feature>
<dbReference type="PANTHER" id="PTHR30250">
    <property type="entry name" value="PST FAMILY PREDICTED COLANIC ACID TRANSPORTER"/>
    <property type="match status" value="1"/>
</dbReference>
<evidence type="ECO:0000256" key="5">
    <source>
        <dbReference type="ARBA" id="ARBA00022989"/>
    </source>
</evidence>
<dbReference type="Proteomes" id="UP000244152">
    <property type="component" value="Unassembled WGS sequence"/>
</dbReference>
<evidence type="ECO:0000256" key="1">
    <source>
        <dbReference type="ARBA" id="ARBA00004651"/>
    </source>
</evidence>
<dbReference type="GO" id="GO:0005886">
    <property type="term" value="C:plasma membrane"/>
    <property type="evidence" value="ECO:0007669"/>
    <property type="project" value="UniProtKB-SubCell"/>
</dbReference>
<keyword evidence="5 7" id="KW-1133">Transmembrane helix</keyword>
<comment type="caution">
    <text evidence="8">The sequence shown here is derived from an EMBL/GenBank/DDBJ whole genome shotgun (WGS) entry which is preliminary data.</text>
</comment>
<feature type="transmembrane region" description="Helical" evidence="7">
    <location>
        <begin position="75"/>
        <end position="94"/>
    </location>
</feature>
<proteinExistence type="inferred from homology"/>
<evidence type="ECO:0000256" key="2">
    <source>
        <dbReference type="ARBA" id="ARBA00007430"/>
    </source>
</evidence>
<sequence length="498" mass="54557">MNVRRSLGISGLAEIATFLFSLLSAIVVSRLLRPDEIGVFSVAVSVIAFAHILREFGVGQYLVQLHEVTRRHLRAIFTVMLLISWSMAALLFILKDPLAAFYAHAGIAQVLALLAINFVVLPFGSPILALLKRQMEFGKVAAVSLTSTCVQVTVTITTAWAGESYLSMAWGSIAGNLTTVTLLSLLRPEYALLLPTRKGLCEVLGFGSKSSITYIVAELGAGGPDLILGRTLGFDAVAFFSRAASLTNMVIAKFVGVFRQVYFPALAQGVREGGNAAELYYRSTSLLVGIIAPLIAVLTLLADFLILFLFGEQWQKSASLAIVLCAAEIFRTPTLLAAPTLIACGHISAVMRCQIFIQAFFLFLLCLSIWLPLEYLVYCLILARIYEMLVYLQALNRNFGVTLSRFWLSSWKSYFLVPFAAAGPVLLRNFTQPDQFGIPIALFLLLSGLLGTIGLLLGIFITQHSLQEEIYRLLPSSVRRKAGKLFKTTQKDTKLPIL</sequence>
<dbReference type="Pfam" id="PF13440">
    <property type="entry name" value="Polysacc_synt_3"/>
    <property type="match status" value="1"/>
</dbReference>
<reference evidence="8 9" key="1">
    <citation type="submission" date="2018-04" db="EMBL/GenBank/DDBJ databases">
        <title>Active sludge and wastewater microbial communities from Klosterneuburg, Austria.</title>
        <authorList>
            <person name="Wagner M."/>
        </authorList>
    </citation>
    <scope>NUCLEOTIDE SEQUENCE [LARGE SCALE GENOMIC DNA]</scope>
    <source>
        <strain evidence="8 9">Nl12</strain>
    </source>
</reference>
<evidence type="ECO:0000256" key="6">
    <source>
        <dbReference type="ARBA" id="ARBA00023136"/>
    </source>
</evidence>
<feature type="transmembrane region" description="Helical" evidence="7">
    <location>
        <begin position="106"/>
        <end position="128"/>
    </location>
</feature>
<gene>
    <name evidence="8" type="ORF">C8R21_101257</name>
</gene>
<protein>
    <submittedName>
        <fullName evidence="8">O-antigen/teichoic acid export membrane protein</fullName>
    </submittedName>
</protein>
<keyword evidence="6 7" id="KW-0472">Membrane</keyword>
<keyword evidence="4 7" id="KW-0812">Transmembrane</keyword>
<dbReference type="AlphaFoldDB" id="A0A2T5IIB8"/>
<comment type="similarity">
    <text evidence="2">Belongs to the polysaccharide synthase family.</text>
</comment>
<feature type="transmembrane region" description="Helical" evidence="7">
    <location>
        <begin position="140"/>
        <end position="161"/>
    </location>
</feature>
<evidence type="ECO:0000256" key="4">
    <source>
        <dbReference type="ARBA" id="ARBA00022692"/>
    </source>
</evidence>
<feature type="transmembrane region" description="Helical" evidence="7">
    <location>
        <begin position="37"/>
        <end position="54"/>
    </location>
</feature>
<dbReference type="PANTHER" id="PTHR30250:SF10">
    <property type="entry name" value="LIPOPOLYSACCHARIDE BIOSYNTHESIS PROTEIN WZXC"/>
    <property type="match status" value="1"/>
</dbReference>
<evidence type="ECO:0000256" key="7">
    <source>
        <dbReference type="SAM" id="Phobius"/>
    </source>
</evidence>
<evidence type="ECO:0000256" key="3">
    <source>
        <dbReference type="ARBA" id="ARBA00022475"/>
    </source>
</evidence>
<accession>A0A2T5IIB8</accession>
<name>A0A2T5IIB8_9PROT</name>